<dbReference type="SUPFAM" id="SSF53067">
    <property type="entry name" value="Actin-like ATPase domain"/>
    <property type="match status" value="1"/>
</dbReference>
<protein>
    <submittedName>
        <fullName evidence="2">Uncharacterized protein</fullName>
    </submittedName>
</protein>
<dbReference type="CDD" id="cd10170">
    <property type="entry name" value="ASKHA_NBD_HSP70"/>
    <property type="match status" value="1"/>
</dbReference>
<dbReference type="STRING" id="1220924.W2RQY4"/>
<dbReference type="HOGENOM" id="CLU_377663_0_0_1"/>
<evidence type="ECO:0000256" key="1">
    <source>
        <dbReference type="SAM" id="MobiDB-lite"/>
    </source>
</evidence>
<dbReference type="Gene3D" id="3.90.640.10">
    <property type="entry name" value="Actin, Chain A, domain 4"/>
    <property type="match status" value="1"/>
</dbReference>
<dbReference type="Proteomes" id="UP000030752">
    <property type="component" value="Unassembled WGS sequence"/>
</dbReference>
<feature type="compositionally biased region" description="Polar residues" evidence="1">
    <location>
        <begin position="41"/>
        <end position="64"/>
    </location>
</feature>
<dbReference type="AlphaFoldDB" id="W2RQY4"/>
<dbReference type="OrthoDB" id="4161272at2759"/>
<keyword evidence="3" id="KW-1185">Reference proteome</keyword>
<dbReference type="PROSITE" id="PS01036">
    <property type="entry name" value="HSP70_3"/>
    <property type="match status" value="1"/>
</dbReference>
<dbReference type="InParanoid" id="W2RQY4"/>
<dbReference type="RefSeq" id="XP_008719495.1">
    <property type="nucleotide sequence ID" value="XM_008721273.1"/>
</dbReference>
<organism evidence="2 3">
    <name type="scientific">Cyphellophora europaea (strain CBS 101466)</name>
    <name type="common">Phialophora europaea</name>
    <dbReference type="NCBI Taxonomy" id="1220924"/>
    <lineage>
        <taxon>Eukaryota</taxon>
        <taxon>Fungi</taxon>
        <taxon>Dikarya</taxon>
        <taxon>Ascomycota</taxon>
        <taxon>Pezizomycotina</taxon>
        <taxon>Eurotiomycetes</taxon>
        <taxon>Chaetothyriomycetidae</taxon>
        <taxon>Chaetothyriales</taxon>
        <taxon>Cyphellophoraceae</taxon>
        <taxon>Cyphellophora</taxon>
    </lineage>
</organism>
<proteinExistence type="predicted"/>
<accession>W2RQY4</accession>
<dbReference type="EMBL" id="KB822722">
    <property type="protein sequence ID" value="ETN38906.1"/>
    <property type="molecule type" value="Genomic_DNA"/>
</dbReference>
<feature type="region of interest" description="Disordered" evidence="1">
    <location>
        <begin position="41"/>
        <end position="83"/>
    </location>
</feature>
<reference evidence="2 3" key="1">
    <citation type="submission" date="2013-03" db="EMBL/GenBank/DDBJ databases">
        <title>The Genome Sequence of Phialophora europaea CBS 101466.</title>
        <authorList>
            <consortium name="The Broad Institute Genomics Platform"/>
            <person name="Cuomo C."/>
            <person name="de Hoog S."/>
            <person name="Gorbushina A."/>
            <person name="Walker B."/>
            <person name="Young S.K."/>
            <person name="Zeng Q."/>
            <person name="Gargeya S."/>
            <person name="Fitzgerald M."/>
            <person name="Haas B."/>
            <person name="Abouelleil A."/>
            <person name="Allen A.W."/>
            <person name="Alvarado L."/>
            <person name="Arachchi H.M."/>
            <person name="Berlin A.M."/>
            <person name="Chapman S.B."/>
            <person name="Gainer-Dewar J."/>
            <person name="Goldberg J."/>
            <person name="Griggs A."/>
            <person name="Gujja S."/>
            <person name="Hansen M."/>
            <person name="Howarth C."/>
            <person name="Imamovic A."/>
            <person name="Ireland A."/>
            <person name="Larimer J."/>
            <person name="McCowan C."/>
            <person name="Murphy C."/>
            <person name="Pearson M."/>
            <person name="Poon T.W."/>
            <person name="Priest M."/>
            <person name="Roberts A."/>
            <person name="Saif S."/>
            <person name="Shea T."/>
            <person name="Sisk P."/>
            <person name="Sykes S."/>
            <person name="Wortman J."/>
            <person name="Nusbaum C."/>
            <person name="Birren B."/>
        </authorList>
    </citation>
    <scope>NUCLEOTIDE SEQUENCE [LARGE SCALE GENOMIC DNA]</scope>
    <source>
        <strain evidence="2 3">CBS 101466</strain>
    </source>
</reference>
<name>W2RQY4_CYPE1</name>
<dbReference type="VEuPathDB" id="FungiDB:HMPREF1541_06948"/>
<dbReference type="eggNOG" id="ENOG502TB27">
    <property type="taxonomic scope" value="Eukaryota"/>
</dbReference>
<sequence>MARAIRRPKPCTNCQVQNTECNYRWGGNRCRQCANQNLNDCDSKAKNPSTNTRVKTGTPASTDQTRPKQPLSRPSPALQPPTDKWHSIIKGEYFLAIGADFGTKNCSACWQIYPKDQKLTGAFHLEPRHVLYSGKFNIPAQAAIVILENGPRLIFSDDDMEDHYGSGFQSEDIFIHLKLMQVSAKMQSNMEQRRLIEEVKDRNLSIFNRYKAAGQLPPNVEKVSDILREYLRWFWGLINKSITAGAPSSAEIDLILREHTKVIVAVPAIWTSAMNHRFRQLLLDAGFPSAHIRSEPKLITAALAQKKQREHGPFNSEADAEQYMADLGRRAQIVVDIGGGTTDLNSIQILQLWPQLKFKTLVVGTGSMSGSELLNHLFKQALKDILGENLYMIANHVGMTGTEILASFVHGFERAKRTFGTDKTGPVKVHLVGRIKTNLPRLARLPNLGPDYIRVSPIEMRAVFDEYVAEIMRLIGIQLDKLDKAGIPGVNYRTVMLVGGGSMIPYINEKLRAECENKMLQVTYDEDNVSSLVARGGILAAIDPDLGRREFARTTYGTTFSVPFDSDNPIHWADRQLRRRAVGYVEWDYELHERFFGLVKYGANLVDPKEPPMLNDYVDIAKGDIIEWPLEIEQPIYQVDDHEWGLKDDWSILALPGKALKVATLVIKIKKQDCKLSHHPPGHPEVYRVHFRAKPVWDGLCEKWLFFVHLTGKRIATIEDEQDPETLKATFVLDEALAMQYLE</sequence>
<dbReference type="Gene3D" id="3.30.420.40">
    <property type="match status" value="2"/>
</dbReference>
<evidence type="ECO:0000313" key="3">
    <source>
        <dbReference type="Proteomes" id="UP000030752"/>
    </source>
</evidence>
<dbReference type="GeneID" id="19974287"/>
<evidence type="ECO:0000313" key="2">
    <source>
        <dbReference type="EMBL" id="ETN38906.1"/>
    </source>
</evidence>
<dbReference type="InterPro" id="IPR043129">
    <property type="entry name" value="ATPase_NBD"/>
</dbReference>
<dbReference type="InterPro" id="IPR018181">
    <property type="entry name" value="Heat_shock_70_CS"/>
</dbReference>
<dbReference type="PANTHER" id="PTHR14187">
    <property type="entry name" value="ALPHA KINASE/ELONGATION FACTOR 2 KINASE"/>
    <property type="match status" value="1"/>
</dbReference>
<dbReference type="PANTHER" id="PTHR14187:SF5">
    <property type="entry name" value="HEAT SHOCK 70 KDA PROTEIN 12A"/>
    <property type="match status" value="1"/>
</dbReference>
<gene>
    <name evidence="2" type="ORF">HMPREF1541_06948</name>
</gene>